<feature type="compositionally biased region" description="Low complexity" evidence="2">
    <location>
        <begin position="79"/>
        <end position="97"/>
    </location>
</feature>
<dbReference type="Gene3D" id="1.25.40.20">
    <property type="entry name" value="Ankyrin repeat-containing domain"/>
    <property type="match status" value="1"/>
</dbReference>
<accession>A0A8H7S2W1</accession>
<dbReference type="OrthoDB" id="194358at2759"/>
<proteinExistence type="predicted"/>
<dbReference type="PROSITE" id="PS50088">
    <property type="entry name" value="ANK_REPEAT"/>
    <property type="match status" value="1"/>
</dbReference>
<name>A0A8H7S2W1_9FUNG</name>
<dbReference type="PROSITE" id="PS50297">
    <property type="entry name" value="ANK_REP_REGION"/>
    <property type="match status" value="1"/>
</dbReference>
<gene>
    <name evidence="3" type="ORF">INT45_011472</name>
</gene>
<dbReference type="SUPFAM" id="SSF48403">
    <property type="entry name" value="Ankyrin repeat"/>
    <property type="match status" value="1"/>
</dbReference>
<evidence type="ECO:0000256" key="1">
    <source>
        <dbReference type="PROSITE-ProRule" id="PRU00023"/>
    </source>
</evidence>
<sequence length="583" mass="66478">MTLSSPPFKNNDIHNTKIQSNFQKSPLSIITATAGTENGRTNNNSNTMVRLVAPGQKNQVEEEEEQEQDNNEMYEMAPSNYSPSNNNNNNNGSTSSNFMDSIQHNDSQRFDISVELPNIDDSIISLMWKSAQMGDLTNLQYALQSSQVVESTQLVNMRNPENECTLLYTVILANDNSSNNNNNNDEDQSQKGKEYPLMPLMELLLDQGADPTALNVYNVQAIHAISLHCREPLEPIELLLKHQVDPNARDGDGWTPMHYISRFYQHDPQEILQLLQRYGANVNAVDVTHKSPLFPLLANGDYANTLDWFIHSAKADLSIRGEFLNQQTRRTNQGTLLLQAAKYARRQCMAVLTNSSIAMETFRIAITQEELNQATLFVRQRLNQISDLKQTDKNYYYDDEDDNDDDNYNNEDDSGSSSSSSSRNDRLNNAYADLDAIATMLEDLRRTLEEDKTSTLATEIRLERTGQQLTRRQSLLGSFRRKSRQQQQLIQQQQQQRDIQFSYLQKPPLAKTKNIISPRLLQDFASMSTASLNTFTSSFQQDKGNHRSNELEDNTMQRRTSLLKRVGNMFMRQKNDTTLTSHA</sequence>
<dbReference type="Pfam" id="PF12796">
    <property type="entry name" value="Ank_2"/>
    <property type="match status" value="1"/>
</dbReference>
<feature type="region of interest" description="Disordered" evidence="2">
    <location>
        <begin position="1"/>
        <end position="20"/>
    </location>
</feature>
<feature type="repeat" description="ANK" evidence="1">
    <location>
        <begin position="252"/>
        <end position="287"/>
    </location>
</feature>
<organism evidence="3 4">
    <name type="scientific">Circinella minor</name>
    <dbReference type="NCBI Taxonomy" id="1195481"/>
    <lineage>
        <taxon>Eukaryota</taxon>
        <taxon>Fungi</taxon>
        <taxon>Fungi incertae sedis</taxon>
        <taxon>Mucoromycota</taxon>
        <taxon>Mucoromycotina</taxon>
        <taxon>Mucoromycetes</taxon>
        <taxon>Mucorales</taxon>
        <taxon>Lichtheimiaceae</taxon>
        <taxon>Circinella</taxon>
    </lineage>
</organism>
<keyword evidence="4" id="KW-1185">Reference proteome</keyword>
<dbReference type="InterPro" id="IPR002110">
    <property type="entry name" value="Ankyrin_rpt"/>
</dbReference>
<keyword evidence="1" id="KW-0040">ANK repeat</keyword>
<evidence type="ECO:0000256" key="2">
    <source>
        <dbReference type="SAM" id="MobiDB-lite"/>
    </source>
</evidence>
<dbReference type="EMBL" id="JAEPRB010000139">
    <property type="protein sequence ID" value="KAG2220468.1"/>
    <property type="molecule type" value="Genomic_DNA"/>
</dbReference>
<feature type="compositionally biased region" description="Acidic residues" evidence="2">
    <location>
        <begin position="397"/>
        <end position="414"/>
    </location>
</feature>
<evidence type="ECO:0000313" key="4">
    <source>
        <dbReference type="Proteomes" id="UP000646827"/>
    </source>
</evidence>
<evidence type="ECO:0000313" key="3">
    <source>
        <dbReference type="EMBL" id="KAG2220468.1"/>
    </source>
</evidence>
<dbReference type="Proteomes" id="UP000646827">
    <property type="component" value="Unassembled WGS sequence"/>
</dbReference>
<feature type="compositionally biased region" description="Acidic residues" evidence="2">
    <location>
        <begin position="61"/>
        <end position="72"/>
    </location>
</feature>
<dbReference type="AlphaFoldDB" id="A0A8H7S2W1"/>
<comment type="caution">
    <text evidence="3">The sequence shown here is derived from an EMBL/GenBank/DDBJ whole genome shotgun (WGS) entry which is preliminary data.</text>
</comment>
<dbReference type="InterPro" id="IPR036770">
    <property type="entry name" value="Ankyrin_rpt-contain_sf"/>
</dbReference>
<dbReference type="PANTHER" id="PTHR20916:SF18">
    <property type="entry name" value="IPT_TIG DOMAIN-CONTAINING PROTEIN"/>
    <property type="match status" value="1"/>
</dbReference>
<reference evidence="3 4" key="1">
    <citation type="submission" date="2020-12" db="EMBL/GenBank/DDBJ databases">
        <title>Metabolic potential, ecology and presence of endohyphal bacteria is reflected in genomic diversity of Mucoromycotina.</title>
        <authorList>
            <person name="Muszewska A."/>
            <person name="Okrasinska A."/>
            <person name="Steczkiewicz K."/>
            <person name="Drgas O."/>
            <person name="Orlowska M."/>
            <person name="Perlinska-Lenart U."/>
            <person name="Aleksandrzak-Piekarczyk T."/>
            <person name="Szatraj K."/>
            <person name="Zielenkiewicz U."/>
            <person name="Pilsyk S."/>
            <person name="Malc E."/>
            <person name="Mieczkowski P."/>
            <person name="Kruszewska J.S."/>
            <person name="Biernat P."/>
            <person name="Pawlowska J."/>
        </authorList>
    </citation>
    <scope>NUCLEOTIDE SEQUENCE [LARGE SCALE GENOMIC DNA]</scope>
    <source>
        <strain evidence="3 4">CBS 142.35</strain>
    </source>
</reference>
<evidence type="ECO:0008006" key="5">
    <source>
        <dbReference type="Google" id="ProtNLM"/>
    </source>
</evidence>
<dbReference type="PANTHER" id="PTHR20916">
    <property type="entry name" value="CYSTEINE AND GLYCINE-RICH PROTEIN 2 BINDING PROTEIN"/>
    <property type="match status" value="1"/>
</dbReference>
<feature type="region of interest" description="Disordered" evidence="2">
    <location>
        <begin position="393"/>
        <end position="426"/>
    </location>
</feature>
<protein>
    <recommendedName>
        <fullName evidence="5">Ankyrin repeat-containing protein</fullName>
    </recommendedName>
</protein>
<feature type="region of interest" description="Disordered" evidence="2">
    <location>
        <begin position="55"/>
        <end position="101"/>
    </location>
</feature>